<gene>
    <name evidence="5" type="ORF">ACFOZY_03135</name>
</gene>
<evidence type="ECO:0000259" key="4">
    <source>
        <dbReference type="PROSITE" id="PS50901"/>
    </source>
</evidence>
<dbReference type="PROSITE" id="PS50901">
    <property type="entry name" value="FTSK"/>
    <property type="match status" value="1"/>
</dbReference>
<evidence type="ECO:0000256" key="3">
    <source>
        <dbReference type="PROSITE-ProRule" id="PRU00289"/>
    </source>
</evidence>
<dbReference type="EMBL" id="JBHSEC010000002">
    <property type="protein sequence ID" value="MFC4409427.1"/>
    <property type="molecule type" value="Genomic_DNA"/>
</dbReference>
<dbReference type="RefSeq" id="WP_378152150.1">
    <property type="nucleotide sequence ID" value="NZ_JBHSEC010000002.1"/>
</dbReference>
<dbReference type="PANTHER" id="PTHR22683:SF1">
    <property type="entry name" value="TYPE VII SECRETION SYSTEM PROTEIN ESSC"/>
    <property type="match status" value="1"/>
</dbReference>
<name>A0ABV8X0H7_9LACT</name>
<dbReference type="SUPFAM" id="SSF52540">
    <property type="entry name" value="P-loop containing nucleoside triphosphate hydrolases"/>
    <property type="match status" value="1"/>
</dbReference>
<dbReference type="Proteomes" id="UP001595817">
    <property type="component" value="Unassembled WGS sequence"/>
</dbReference>
<dbReference type="InterPro" id="IPR002543">
    <property type="entry name" value="FtsK_dom"/>
</dbReference>
<protein>
    <submittedName>
        <fullName evidence="5">FtsK/SpoIIIE domain-containing protein</fullName>
    </submittedName>
</protein>
<keyword evidence="6" id="KW-1185">Reference proteome</keyword>
<sequence length="423" mass="48139">MILEVGSTIVMAGIAGWAYLKQNGPATNDAEKIQRIFANTGMMVKEQGKTKTIRLQKKRTVEGGTEYVYQLPLGMSSKQVQEAKHVLEDGLNVRHEYLEFNPSDLKNIRWNENVFPQIKQMIEPKKSKKEIDIDFDGMLKIRVYNEPLSDYLQWNDSYFSTGWRVPVGENRKGFIYHDFAKTPHIIVAGTTGFGKSQYLKMLVTSLITQQPNYVHLSLIDLKGGTAFQRFSNMQQVEYYGRNPVEARQILQTVQQNMNTMLEKIVESGFEDTREAGIKDRHFIIVDEAADMAQDGICMDIVADIARRGRGAGYHLIYCTQYPTNETIPSQVRPNIGARVCFKLKTNIQSRAVLDEGGAEDLPEIRGRAIYQLNKNIIVQTPYMTNDEISDLIAPFMRKGGPHEQTIVSKTKSNRQHSLEFEEA</sequence>
<keyword evidence="2 3" id="KW-0067">ATP-binding</keyword>
<dbReference type="InterPro" id="IPR027417">
    <property type="entry name" value="P-loop_NTPase"/>
</dbReference>
<dbReference type="PANTHER" id="PTHR22683">
    <property type="entry name" value="SPORULATION PROTEIN RELATED"/>
    <property type="match status" value="1"/>
</dbReference>
<evidence type="ECO:0000313" key="6">
    <source>
        <dbReference type="Proteomes" id="UP001595817"/>
    </source>
</evidence>
<evidence type="ECO:0000256" key="1">
    <source>
        <dbReference type="ARBA" id="ARBA00022741"/>
    </source>
</evidence>
<dbReference type="Pfam" id="PF01580">
    <property type="entry name" value="FtsK_SpoIIIE"/>
    <property type="match status" value="1"/>
</dbReference>
<evidence type="ECO:0000313" key="5">
    <source>
        <dbReference type="EMBL" id="MFC4409427.1"/>
    </source>
</evidence>
<organism evidence="5 6">
    <name type="scientific">Chungangia koreensis</name>
    <dbReference type="NCBI Taxonomy" id="752657"/>
    <lineage>
        <taxon>Bacteria</taxon>
        <taxon>Bacillati</taxon>
        <taxon>Bacillota</taxon>
        <taxon>Bacilli</taxon>
        <taxon>Lactobacillales</taxon>
        <taxon>Chungangia</taxon>
    </lineage>
</organism>
<dbReference type="Gene3D" id="3.40.50.300">
    <property type="entry name" value="P-loop containing nucleotide triphosphate hydrolases"/>
    <property type="match status" value="1"/>
</dbReference>
<dbReference type="InterPro" id="IPR050206">
    <property type="entry name" value="FtsK/SpoIIIE/SftA"/>
</dbReference>
<reference evidence="6" key="1">
    <citation type="journal article" date="2019" name="Int. J. Syst. Evol. Microbiol.">
        <title>The Global Catalogue of Microorganisms (GCM) 10K type strain sequencing project: providing services to taxonomists for standard genome sequencing and annotation.</title>
        <authorList>
            <consortium name="The Broad Institute Genomics Platform"/>
            <consortium name="The Broad Institute Genome Sequencing Center for Infectious Disease"/>
            <person name="Wu L."/>
            <person name="Ma J."/>
        </authorList>
    </citation>
    <scope>NUCLEOTIDE SEQUENCE [LARGE SCALE GENOMIC DNA]</scope>
    <source>
        <strain evidence="6">CCUG 59778</strain>
    </source>
</reference>
<proteinExistence type="predicted"/>
<accession>A0ABV8X0H7</accession>
<feature type="domain" description="FtsK" evidence="4">
    <location>
        <begin position="171"/>
        <end position="350"/>
    </location>
</feature>
<comment type="caution">
    <text evidence="5">The sequence shown here is derived from an EMBL/GenBank/DDBJ whole genome shotgun (WGS) entry which is preliminary data.</text>
</comment>
<keyword evidence="1 3" id="KW-0547">Nucleotide-binding</keyword>
<evidence type="ECO:0000256" key="2">
    <source>
        <dbReference type="ARBA" id="ARBA00022840"/>
    </source>
</evidence>
<feature type="binding site" evidence="3">
    <location>
        <begin position="189"/>
        <end position="196"/>
    </location>
    <ligand>
        <name>ATP</name>
        <dbReference type="ChEBI" id="CHEBI:30616"/>
    </ligand>
</feature>